<name>A0A4U5MWB8_STECR</name>
<reference evidence="1 2" key="1">
    <citation type="journal article" date="2015" name="Genome Biol.">
        <title>Comparative genomics of Steinernema reveals deeply conserved gene regulatory networks.</title>
        <authorList>
            <person name="Dillman A.R."/>
            <person name="Macchietto M."/>
            <person name="Porter C.F."/>
            <person name="Rogers A."/>
            <person name="Williams B."/>
            <person name="Antoshechkin I."/>
            <person name="Lee M.M."/>
            <person name="Goodwin Z."/>
            <person name="Lu X."/>
            <person name="Lewis E.E."/>
            <person name="Goodrich-Blair H."/>
            <person name="Stock S.P."/>
            <person name="Adams B.J."/>
            <person name="Sternberg P.W."/>
            <person name="Mortazavi A."/>
        </authorList>
    </citation>
    <scope>NUCLEOTIDE SEQUENCE [LARGE SCALE GENOMIC DNA]</scope>
    <source>
        <strain evidence="1 2">ALL</strain>
    </source>
</reference>
<reference evidence="1 2" key="2">
    <citation type="journal article" date="2019" name="G3 (Bethesda)">
        <title>Hybrid Assembly of the Genome of the Entomopathogenic Nematode Steinernema carpocapsae Identifies the X-Chromosome.</title>
        <authorList>
            <person name="Serra L."/>
            <person name="Macchietto M."/>
            <person name="Macias-Munoz A."/>
            <person name="McGill C.J."/>
            <person name="Rodriguez I.M."/>
            <person name="Rodriguez B."/>
            <person name="Murad R."/>
            <person name="Mortazavi A."/>
        </authorList>
    </citation>
    <scope>NUCLEOTIDE SEQUENCE [LARGE SCALE GENOMIC DNA]</scope>
    <source>
        <strain evidence="1 2">ALL</strain>
    </source>
</reference>
<dbReference type="EMBL" id="AZBU02000006">
    <property type="protein sequence ID" value="TKR74004.1"/>
    <property type="molecule type" value="Genomic_DNA"/>
</dbReference>
<protein>
    <submittedName>
        <fullName evidence="1">Uncharacterized protein</fullName>
    </submittedName>
</protein>
<organism evidence="1 2">
    <name type="scientific">Steinernema carpocapsae</name>
    <name type="common">Entomopathogenic nematode</name>
    <dbReference type="NCBI Taxonomy" id="34508"/>
    <lineage>
        <taxon>Eukaryota</taxon>
        <taxon>Metazoa</taxon>
        <taxon>Ecdysozoa</taxon>
        <taxon>Nematoda</taxon>
        <taxon>Chromadorea</taxon>
        <taxon>Rhabditida</taxon>
        <taxon>Tylenchina</taxon>
        <taxon>Panagrolaimomorpha</taxon>
        <taxon>Strongyloidoidea</taxon>
        <taxon>Steinernematidae</taxon>
        <taxon>Steinernema</taxon>
    </lineage>
</organism>
<proteinExistence type="predicted"/>
<comment type="caution">
    <text evidence="1">The sequence shown here is derived from an EMBL/GenBank/DDBJ whole genome shotgun (WGS) entry which is preliminary data.</text>
</comment>
<accession>A0A4U5MWB8</accession>
<keyword evidence="2" id="KW-1185">Reference proteome</keyword>
<evidence type="ECO:0000313" key="1">
    <source>
        <dbReference type="EMBL" id="TKR74004.1"/>
    </source>
</evidence>
<gene>
    <name evidence="1" type="ORF">L596_021239</name>
</gene>
<evidence type="ECO:0000313" key="2">
    <source>
        <dbReference type="Proteomes" id="UP000298663"/>
    </source>
</evidence>
<sequence>MKLCEHAYMNPPLVVLREDQIVERCRSAETAVQLDTRVRVVHLQDVHRRHVEEVGFIPGEDVGPRFTDSNSGMRSDVWKKLVFFTIHNELDFIVV</sequence>
<dbReference type="AlphaFoldDB" id="A0A4U5MWB8"/>
<dbReference type="Proteomes" id="UP000298663">
    <property type="component" value="Unassembled WGS sequence"/>
</dbReference>